<dbReference type="GO" id="GO:0005886">
    <property type="term" value="C:plasma membrane"/>
    <property type="evidence" value="ECO:0007669"/>
    <property type="project" value="UniProtKB-SubCell"/>
</dbReference>
<evidence type="ECO:0000256" key="5">
    <source>
        <dbReference type="ARBA" id="ARBA00022989"/>
    </source>
</evidence>
<dbReference type="Proteomes" id="UP000199691">
    <property type="component" value="Unassembled WGS sequence"/>
</dbReference>
<dbReference type="AlphaFoldDB" id="A0A1H0NPW6"/>
<evidence type="ECO:0000313" key="9">
    <source>
        <dbReference type="EMBL" id="SDO94410.1"/>
    </source>
</evidence>
<keyword evidence="6 7" id="KW-0472">Membrane</keyword>
<comment type="subcellular location">
    <subcellularLocation>
        <location evidence="1">Cell membrane</location>
        <topology evidence="1">Multi-pass membrane protein</topology>
    </subcellularLocation>
</comment>
<evidence type="ECO:0000256" key="4">
    <source>
        <dbReference type="ARBA" id="ARBA00022692"/>
    </source>
</evidence>
<proteinExistence type="inferred from homology"/>
<evidence type="ECO:0000256" key="7">
    <source>
        <dbReference type="SAM" id="Phobius"/>
    </source>
</evidence>
<gene>
    <name evidence="9" type="ORF">SAMN05421507_104480</name>
</gene>
<dbReference type="InterPro" id="IPR032816">
    <property type="entry name" value="VTT_dom"/>
</dbReference>
<evidence type="ECO:0000259" key="8">
    <source>
        <dbReference type="Pfam" id="PF09335"/>
    </source>
</evidence>
<dbReference type="InterPro" id="IPR051311">
    <property type="entry name" value="DedA_domain"/>
</dbReference>
<evidence type="ECO:0000313" key="10">
    <source>
        <dbReference type="Proteomes" id="UP000199691"/>
    </source>
</evidence>
<dbReference type="PANTHER" id="PTHR42709:SF6">
    <property type="entry name" value="UNDECAPRENYL PHOSPHATE TRANSPORTER A"/>
    <property type="match status" value="1"/>
</dbReference>
<reference evidence="10" key="1">
    <citation type="submission" date="2016-10" db="EMBL/GenBank/DDBJ databases">
        <authorList>
            <person name="Varghese N."/>
            <person name="Submissions S."/>
        </authorList>
    </citation>
    <scope>NUCLEOTIDE SEQUENCE [LARGE SCALE GENOMIC DNA]</scope>
    <source>
        <strain evidence="10">CGMCC 4.6609</strain>
    </source>
</reference>
<evidence type="ECO:0000256" key="2">
    <source>
        <dbReference type="ARBA" id="ARBA00010792"/>
    </source>
</evidence>
<keyword evidence="5 7" id="KW-1133">Transmembrane helix</keyword>
<feature type="transmembrane region" description="Helical" evidence="7">
    <location>
        <begin position="154"/>
        <end position="176"/>
    </location>
</feature>
<keyword evidence="3" id="KW-1003">Cell membrane</keyword>
<feature type="transmembrane region" description="Helical" evidence="7">
    <location>
        <begin position="40"/>
        <end position="61"/>
    </location>
</feature>
<name>A0A1H0NPW6_9PSEU</name>
<protein>
    <submittedName>
        <fullName evidence="9">Membrane protein DedA, SNARE-associated domain</fullName>
    </submittedName>
</protein>
<keyword evidence="4 7" id="KW-0812">Transmembrane</keyword>
<accession>A0A1H0NPW6</accession>
<evidence type="ECO:0000256" key="3">
    <source>
        <dbReference type="ARBA" id="ARBA00022475"/>
    </source>
</evidence>
<evidence type="ECO:0000256" key="6">
    <source>
        <dbReference type="ARBA" id="ARBA00023136"/>
    </source>
</evidence>
<feature type="transmembrane region" description="Helical" evidence="7">
    <location>
        <begin position="125"/>
        <end position="148"/>
    </location>
</feature>
<organism evidence="9 10">
    <name type="scientific">Lentzea jiangxiensis</name>
    <dbReference type="NCBI Taxonomy" id="641025"/>
    <lineage>
        <taxon>Bacteria</taxon>
        <taxon>Bacillati</taxon>
        <taxon>Actinomycetota</taxon>
        <taxon>Actinomycetes</taxon>
        <taxon>Pseudonocardiales</taxon>
        <taxon>Pseudonocardiaceae</taxon>
        <taxon>Lentzea</taxon>
    </lineage>
</organism>
<dbReference type="EMBL" id="FNIX01000004">
    <property type="protein sequence ID" value="SDO94410.1"/>
    <property type="molecule type" value="Genomic_DNA"/>
</dbReference>
<dbReference type="PANTHER" id="PTHR42709">
    <property type="entry name" value="ALKALINE PHOSPHATASE LIKE PROTEIN"/>
    <property type="match status" value="1"/>
</dbReference>
<feature type="domain" description="VTT" evidence="8">
    <location>
        <begin position="21"/>
        <end position="145"/>
    </location>
</feature>
<sequence length="192" mass="19720">MSTTAASLVVLFLVAVVPLAPTEAVLIGAGVLAASGEVPLYLVVLVAAAGCLVADMINFTVGRRTGMRALDKVNRNAKARAMVVWTAGQLGSKGETILVAARFLPAGGIVGALLAGALRWPLRRFLPVAAIGSALWSAYPATVGYIGGQIVDEAWLAMLLSFGVATLLSIPVGMAIRARSANRTLSYAEASS</sequence>
<keyword evidence="10" id="KW-1185">Reference proteome</keyword>
<evidence type="ECO:0000256" key="1">
    <source>
        <dbReference type="ARBA" id="ARBA00004651"/>
    </source>
</evidence>
<dbReference type="Pfam" id="PF09335">
    <property type="entry name" value="VTT_dom"/>
    <property type="match status" value="1"/>
</dbReference>
<dbReference type="STRING" id="641025.SAMN05421507_104480"/>
<comment type="similarity">
    <text evidence="2">Belongs to the DedA family.</text>
</comment>